<proteinExistence type="predicted"/>
<dbReference type="RefSeq" id="WP_133980017.1">
    <property type="nucleotide sequence ID" value="NZ_SOCE01000001.1"/>
</dbReference>
<dbReference type="GO" id="GO:0015386">
    <property type="term" value="F:potassium:proton antiporter activity"/>
    <property type="evidence" value="ECO:0007669"/>
    <property type="project" value="TreeGrafter"/>
</dbReference>
<dbReference type="AlphaFoldDB" id="A0A4V3FKF8"/>
<dbReference type="Proteomes" id="UP000295151">
    <property type="component" value="Unassembled WGS sequence"/>
</dbReference>
<dbReference type="EMBL" id="SOCE01000001">
    <property type="protein sequence ID" value="TDU90043.1"/>
    <property type="molecule type" value="Genomic_DNA"/>
</dbReference>
<keyword evidence="3 5" id="KW-1133">Transmembrane helix</keyword>
<dbReference type="PANTHER" id="PTHR37958">
    <property type="entry name" value="SODIUM-POTASSIUM/PROTON ANTIPORTER CHAA"/>
    <property type="match status" value="1"/>
</dbReference>
<feature type="transmembrane region" description="Helical" evidence="5">
    <location>
        <begin position="35"/>
        <end position="54"/>
    </location>
</feature>
<evidence type="ECO:0000256" key="5">
    <source>
        <dbReference type="SAM" id="Phobius"/>
    </source>
</evidence>
<keyword evidence="8" id="KW-1185">Reference proteome</keyword>
<evidence type="ECO:0000256" key="2">
    <source>
        <dbReference type="ARBA" id="ARBA00022692"/>
    </source>
</evidence>
<comment type="caution">
    <text evidence="7">The sequence shown here is derived from an EMBL/GenBank/DDBJ whole genome shotgun (WGS) entry which is preliminary data.</text>
</comment>
<feature type="transmembrane region" description="Helical" evidence="5">
    <location>
        <begin position="225"/>
        <end position="247"/>
    </location>
</feature>
<feature type="domain" description="Sodium/calcium exchanger membrane region" evidence="6">
    <location>
        <begin position="34"/>
        <end position="188"/>
    </location>
</feature>
<dbReference type="InterPro" id="IPR004837">
    <property type="entry name" value="NaCa_Exmemb"/>
</dbReference>
<feature type="transmembrane region" description="Helical" evidence="5">
    <location>
        <begin position="66"/>
        <end position="89"/>
    </location>
</feature>
<keyword evidence="4 5" id="KW-0472">Membrane</keyword>
<organism evidence="7 8">
    <name type="scientific">Kribbella voronezhensis</name>
    <dbReference type="NCBI Taxonomy" id="2512212"/>
    <lineage>
        <taxon>Bacteria</taxon>
        <taxon>Bacillati</taxon>
        <taxon>Actinomycetota</taxon>
        <taxon>Actinomycetes</taxon>
        <taxon>Propionibacteriales</taxon>
        <taxon>Kribbellaceae</taxon>
        <taxon>Kribbella</taxon>
    </lineage>
</organism>
<dbReference type="Pfam" id="PF01699">
    <property type="entry name" value="Na_Ca_ex"/>
    <property type="match status" value="2"/>
</dbReference>
<gene>
    <name evidence="7" type="ORF">EV138_3626</name>
</gene>
<accession>A0A4V3FKF8</accession>
<evidence type="ECO:0000259" key="6">
    <source>
        <dbReference type="Pfam" id="PF01699"/>
    </source>
</evidence>
<dbReference type="PANTHER" id="PTHR37958:SF1">
    <property type="entry name" value="SODIUM-POTASSIUM_PROTON ANTIPORTER CHAA"/>
    <property type="match status" value="1"/>
</dbReference>
<feature type="domain" description="Sodium/calcium exchanger membrane region" evidence="6">
    <location>
        <begin position="229"/>
        <end position="370"/>
    </location>
</feature>
<feature type="transmembrane region" description="Helical" evidence="5">
    <location>
        <begin position="259"/>
        <end position="282"/>
    </location>
</feature>
<evidence type="ECO:0000256" key="3">
    <source>
        <dbReference type="ARBA" id="ARBA00022989"/>
    </source>
</evidence>
<name>A0A4V3FKF8_9ACTN</name>
<feature type="transmembrane region" description="Helical" evidence="5">
    <location>
        <begin position="132"/>
        <end position="155"/>
    </location>
</feature>
<evidence type="ECO:0000313" key="7">
    <source>
        <dbReference type="EMBL" id="TDU90043.1"/>
    </source>
</evidence>
<feature type="transmembrane region" description="Helical" evidence="5">
    <location>
        <begin position="324"/>
        <end position="346"/>
    </location>
</feature>
<reference evidence="7 8" key="1">
    <citation type="submission" date="2019-03" db="EMBL/GenBank/DDBJ databases">
        <title>Genomic Encyclopedia of Type Strains, Phase III (KMG-III): the genomes of soil and plant-associated and newly described type strains.</title>
        <authorList>
            <person name="Whitman W."/>
        </authorList>
    </citation>
    <scope>NUCLEOTIDE SEQUENCE [LARGE SCALE GENOMIC DNA]</scope>
    <source>
        <strain evidence="7 8">VKM Ac-2575</strain>
    </source>
</reference>
<feature type="transmembrane region" description="Helical" evidence="5">
    <location>
        <begin position="167"/>
        <end position="186"/>
    </location>
</feature>
<feature type="transmembrane region" description="Helical" evidence="5">
    <location>
        <begin position="101"/>
        <end position="120"/>
    </location>
</feature>
<dbReference type="OrthoDB" id="3531445at2"/>
<feature type="transmembrane region" description="Helical" evidence="5">
    <location>
        <begin position="294"/>
        <end position="318"/>
    </location>
</feature>
<dbReference type="InterPro" id="IPR052946">
    <property type="entry name" value="Alkaline_pH_Ca-Antiporter"/>
</dbReference>
<keyword evidence="2 5" id="KW-0812">Transmembrane</keyword>
<evidence type="ECO:0000256" key="1">
    <source>
        <dbReference type="ARBA" id="ARBA00004141"/>
    </source>
</evidence>
<evidence type="ECO:0000313" key="8">
    <source>
        <dbReference type="Proteomes" id="UP000295151"/>
    </source>
</evidence>
<evidence type="ECO:0000256" key="4">
    <source>
        <dbReference type="ARBA" id="ARBA00023136"/>
    </source>
</evidence>
<feature type="transmembrane region" description="Helical" evidence="5">
    <location>
        <begin position="12"/>
        <end position="29"/>
    </location>
</feature>
<dbReference type="GO" id="GO:0015385">
    <property type="term" value="F:sodium:proton antiporter activity"/>
    <property type="evidence" value="ECO:0007669"/>
    <property type="project" value="TreeGrafter"/>
</dbReference>
<comment type="subcellular location">
    <subcellularLocation>
        <location evidence="1">Membrane</location>
        <topology evidence="1">Multi-pass membrane protein</topology>
    </subcellularLocation>
</comment>
<sequence>MTDTVVHGLPRWSLAVPPLALVVLVLSWGRDLGALLLILVCAGLGAAVIAAVHHAEVVAHRVGEPFGTLILALAVTVIEVALIVTLMASGGDKAASLARDTVFAAVMITCNGILGLALVAGSLRHKSQAFRVHASGSALAVMTALVTLSLVLPTFTTSTPGATFSSAQLAFAGVTSLVMYGVFVFVQTIRHRDYFLPVGTEEVPVQPADDDEESVVHAAAPSVRVALTSLGLLFVCLIAVVGLAKTVSPKLESAVESAGAPLAVVGVVIALLVLLPETVAAVRAALRDRLQTSLNLALGSALASIGLTIPAIAVASIWLDGPLVLGLGSKELVLFILTVVVSMLTLATGRATLLQGAVHLMIFGSFLFLTVSP</sequence>
<protein>
    <submittedName>
        <fullName evidence="7">Ca2+:H+ antiporter</fullName>
    </submittedName>
</protein>
<dbReference type="GO" id="GO:0005886">
    <property type="term" value="C:plasma membrane"/>
    <property type="evidence" value="ECO:0007669"/>
    <property type="project" value="TreeGrafter"/>
</dbReference>